<dbReference type="InterPro" id="IPR011889">
    <property type="entry name" value="Liste_lipo_26"/>
</dbReference>
<organism evidence="2 3">
    <name type="scientific">Lunatimonas lonarensis</name>
    <dbReference type="NCBI Taxonomy" id="1232681"/>
    <lineage>
        <taxon>Bacteria</taxon>
        <taxon>Pseudomonadati</taxon>
        <taxon>Bacteroidota</taxon>
        <taxon>Cytophagia</taxon>
        <taxon>Cytophagales</taxon>
        <taxon>Cyclobacteriaceae</taxon>
    </lineage>
</organism>
<keyword evidence="2" id="KW-0326">Glycosidase</keyword>
<dbReference type="STRING" id="1232681.ADIS_1590"/>
<reference evidence="2 3" key="1">
    <citation type="submission" date="2013-02" db="EMBL/GenBank/DDBJ databases">
        <title>A novel strain isolated from Lonar lake, Maharashtra, India.</title>
        <authorList>
            <person name="Singh A."/>
        </authorList>
    </citation>
    <scope>NUCLEOTIDE SEQUENCE [LARGE SCALE GENOMIC DNA]</scope>
    <source>
        <strain evidence="2 3">AK24</strain>
    </source>
</reference>
<feature type="domain" description="Bacterial repeat" evidence="1">
    <location>
        <begin position="18"/>
        <end position="90"/>
    </location>
</feature>
<evidence type="ECO:0000313" key="3">
    <source>
        <dbReference type="Proteomes" id="UP000013909"/>
    </source>
</evidence>
<name>R7ZUW8_9BACT</name>
<keyword evidence="2" id="KW-0378">Hydrolase</keyword>
<evidence type="ECO:0000259" key="1">
    <source>
        <dbReference type="Pfam" id="PF18998"/>
    </source>
</evidence>
<accession>R7ZUW8</accession>
<proteinExistence type="predicted"/>
<comment type="caution">
    <text evidence="2">The sequence shown here is derived from an EMBL/GenBank/DDBJ whole genome shotgun (WGS) entry which is preliminary data.</text>
</comment>
<keyword evidence="3" id="KW-1185">Reference proteome</keyword>
<dbReference type="EMBL" id="AQHR01000048">
    <property type="protein sequence ID" value="EON77877.1"/>
    <property type="molecule type" value="Genomic_DNA"/>
</dbReference>
<evidence type="ECO:0000313" key="2">
    <source>
        <dbReference type="EMBL" id="EON77877.1"/>
    </source>
</evidence>
<gene>
    <name evidence="2" type="ORF">ADIS_1590</name>
</gene>
<dbReference type="InterPro" id="IPR005046">
    <property type="entry name" value="DUF285"/>
</dbReference>
<protein>
    <submittedName>
        <fullName evidence="2">Chitinase</fullName>
        <ecNumber evidence="2">3.2.1.14</ecNumber>
    </submittedName>
</protein>
<dbReference type="InterPro" id="IPR044060">
    <property type="entry name" value="Bacterial_rp_domain"/>
</dbReference>
<sequence>MNSNKSITGVFSKRNYPLNIVIEGEGTVQEVIVTNPAGRDYPHGTTVELSPIAAEGWIFDSWAGDLSGSDIPMRIIVDGEKTVMVKFTKTSRFYLAENGITCKCEGVSPGDKGLINGIEYEAVDNTLVRQRKNQGVDMTKLCTSLVTDMNALFQLSSFNQPIGNWDVGNVTNMSNMFSNSEFNQSLTYWNVSIVSEMYGMFTNTPFNQPIGNWDVSKVTLMWSMFSGSSFNQPIGSWDVGKVTNMASMFNDSPFNL</sequence>
<dbReference type="NCBIfam" id="TIGR02167">
    <property type="entry name" value="Liste_lipo_26"/>
    <property type="match status" value="2"/>
</dbReference>
<dbReference type="AlphaFoldDB" id="R7ZUW8"/>
<dbReference type="Proteomes" id="UP000013909">
    <property type="component" value="Unassembled WGS sequence"/>
</dbReference>
<dbReference type="Pfam" id="PF03382">
    <property type="entry name" value="DUF285"/>
    <property type="match status" value="1"/>
</dbReference>
<dbReference type="GO" id="GO:0008843">
    <property type="term" value="F:endochitinase activity"/>
    <property type="evidence" value="ECO:0007669"/>
    <property type="project" value="UniProtKB-EC"/>
</dbReference>
<dbReference type="Pfam" id="PF18998">
    <property type="entry name" value="Flg_new_2"/>
    <property type="match status" value="1"/>
</dbReference>
<dbReference type="EC" id="3.2.1.14" evidence="2"/>
<dbReference type="PATRIC" id="fig|1288963.3.peg.1579"/>